<keyword evidence="2" id="KW-0805">Transcription regulation</keyword>
<feature type="compositionally biased region" description="Low complexity" evidence="6">
    <location>
        <begin position="150"/>
        <end position="163"/>
    </location>
</feature>
<evidence type="ECO:0000256" key="6">
    <source>
        <dbReference type="SAM" id="MobiDB-lite"/>
    </source>
</evidence>
<dbReference type="Gramene" id="OMERI03G03080.1">
    <property type="protein sequence ID" value="OMERI03G03080.1"/>
    <property type="gene ID" value="OMERI03G03080"/>
</dbReference>
<feature type="compositionally biased region" description="Basic residues" evidence="6">
    <location>
        <begin position="132"/>
        <end position="141"/>
    </location>
</feature>
<name>A0A0E0CUZ2_9ORYZ</name>
<protein>
    <recommendedName>
        <fullName evidence="7">Myb/SANT-like DNA-binding domain-containing protein</fullName>
    </recommendedName>
</protein>
<evidence type="ECO:0000313" key="8">
    <source>
        <dbReference type="EnsemblPlants" id="OMERI03G03080.1"/>
    </source>
</evidence>
<organism evidence="8">
    <name type="scientific">Oryza meridionalis</name>
    <dbReference type="NCBI Taxonomy" id="40149"/>
    <lineage>
        <taxon>Eukaryota</taxon>
        <taxon>Viridiplantae</taxon>
        <taxon>Streptophyta</taxon>
        <taxon>Embryophyta</taxon>
        <taxon>Tracheophyta</taxon>
        <taxon>Spermatophyta</taxon>
        <taxon>Magnoliopsida</taxon>
        <taxon>Liliopsida</taxon>
        <taxon>Poales</taxon>
        <taxon>Poaceae</taxon>
        <taxon>BOP clade</taxon>
        <taxon>Oryzoideae</taxon>
        <taxon>Oryzeae</taxon>
        <taxon>Oryzinae</taxon>
        <taxon>Oryza</taxon>
    </lineage>
</organism>
<evidence type="ECO:0000256" key="1">
    <source>
        <dbReference type="ARBA" id="ARBA00004123"/>
    </source>
</evidence>
<keyword evidence="3" id="KW-0238">DNA-binding</keyword>
<keyword evidence="4" id="KW-0804">Transcription</keyword>
<keyword evidence="9" id="KW-1185">Reference proteome</keyword>
<evidence type="ECO:0000256" key="5">
    <source>
        <dbReference type="ARBA" id="ARBA00023242"/>
    </source>
</evidence>
<sequence>MGCKRSAKKYREKFENINKYYKRTKHSRSGRGDGKTYRFFTELARPCTAPPPLRAPPPPVSLALALVAVAPLATPAGLSALRVHTRRRLSCSRLRCQGASPLRHLSWMRRRILTMDDVSFSSGPDTETTEKGRKRKRRRRQKGDGDVRAADAAGDEAAGGDVARWSEPLPPCSIPPVS</sequence>
<evidence type="ECO:0000256" key="4">
    <source>
        <dbReference type="ARBA" id="ARBA00023163"/>
    </source>
</evidence>
<accession>A0A0E0CUZ2</accession>
<dbReference type="STRING" id="40149.A0A0E0CUZ2"/>
<evidence type="ECO:0000259" key="7">
    <source>
        <dbReference type="Pfam" id="PF13837"/>
    </source>
</evidence>
<reference evidence="8" key="1">
    <citation type="submission" date="2015-04" db="UniProtKB">
        <authorList>
            <consortium name="EnsemblPlants"/>
        </authorList>
    </citation>
    <scope>IDENTIFICATION</scope>
</reference>
<dbReference type="EnsemblPlants" id="OMERI03G03080.1">
    <property type="protein sequence ID" value="OMERI03G03080.1"/>
    <property type="gene ID" value="OMERI03G03080"/>
</dbReference>
<dbReference type="PANTHER" id="PTHR21654:SF65">
    <property type="entry name" value="MYB-LIKE DOMAIN-CONTAINING PROTEIN"/>
    <property type="match status" value="1"/>
</dbReference>
<evidence type="ECO:0000256" key="2">
    <source>
        <dbReference type="ARBA" id="ARBA00023015"/>
    </source>
</evidence>
<dbReference type="HOGENOM" id="CLU_1512902_0_0_1"/>
<dbReference type="GO" id="GO:0006355">
    <property type="term" value="P:regulation of DNA-templated transcription"/>
    <property type="evidence" value="ECO:0007669"/>
    <property type="project" value="UniProtKB-ARBA"/>
</dbReference>
<comment type="subcellular location">
    <subcellularLocation>
        <location evidence="1">Nucleus</location>
    </subcellularLocation>
</comment>
<evidence type="ECO:0000256" key="3">
    <source>
        <dbReference type="ARBA" id="ARBA00023125"/>
    </source>
</evidence>
<dbReference type="Proteomes" id="UP000008021">
    <property type="component" value="Chromosome 3"/>
</dbReference>
<proteinExistence type="predicted"/>
<dbReference type="InterPro" id="IPR044822">
    <property type="entry name" value="Myb_DNA-bind_4"/>
</dbReference>
<evidence type="ECO:0000313" key="9">
    <source>
        <dbReference type="Proteomes" id="UP000008021"/>
    </source>
</evidence>
<dbReference type="Pfam" id="PF13837">
    <property type="entry name" value="Myb_DNA-bind_4"/>
    <property type="match status" value="1"/>
</dbReference>
<feature type="region of interest" description="Disordered" evidence="6">
    <location>
        <begin position="118"/>
        <end position="178"/>
    </location>
</feature>
<feature type="compositionally biased region" description="Pro residues" evidence="6">
    <location>
        <begin position="168"/>
        <end position="178"/>
    </location>
</feature>
<keyword evidence="5" id="KW-0539">Nucleus</keyword>
<feature type="domain" description="Myb/SANT-like DNA-binding" evidence="7">
    <location>
        <begin position="1"/>
        <end position="44"/>
    </location>
</feature>
<dbReference type="GO" id="GO:0005634">
    <property type="term" value="C:nucleus"/>
    <property type="evidence" value="ECO:0007669"/>
    <property type="project" value="UniProtKB-SubCell"/>
</dbReference>
<dbReference type="PANTHER" id="PTHR21654">
    <property type="entry name" value="FI21293P1"/>
    <property type="match status" value="1"/>
</dbReference>
<reference evidence="8" key="2">
    <citation type="submission" date="2018-05" db="EMBL/GenBank/DDBJ databases">
        <title>OmerRS3 (Oryza meridionalis Reference Sequence Version 3).</title>
        <authorList>
            <person name="Zhang J."/>
            <person name="Kudrna D."/>
            <person name="Lee S."/>
            <person name="Talag J."/>
            <person name="Welchert J."/>
            <person name="Wing R.A."/>
        </authorList>
    </citation>
    <scope>NUCLEOTIDE SEQUENCE [LARGE SCALE GENOMIC DNA]</scope>
    <source>
        <strain evidence="8">cv. OR44</strain>
    </source>
</reference>
<dbReference type="AlphaFoldDB" id="A0A0E0CUZ2"/>
<dbReference type="GO" id="GO:0003677">
    <property type="term" value="F:DNA binding"/>
    <property type="evidence" value="ECO:0007669"/>
    <property type="project" value="UniProtKB-KW"/>
</dbReference>